<dbReference type="RefSeq" id="WP_120748731.1">
    <property type="nucleotide sequence ID" value="NZ_RBAH01000013.1"/>
</dbReference>
<dbReference type="InterPro" id="IPR001119">
    <property type="entry name" value="SLH_dom"/>
</dbReference>
<comment type="caution">
    <text evidence="9">The sequence shown here is derived from an EMBL/GenBank/DDBJ whole genome shotgun (WGS) entry which is preliminary data.</text>
</comment>
<dbReference type="InterPro" id="IPR056822">
    <property type="entry name" value="TEN_NHL"/>
</dbReference>
<evidence type="ECO:0000256" key="5">
    <source>
        <dbReference type="ARBA" id="ARBA00023326"/>
    </source>
</evidence>
<evidence type="ECO:0000256" key="1">
    <source>
        <dbReference type="ARBA" id="ARBA00022729"/>
    </source>
</evidence>
<evidence type="ECO:0000313" key="10">
    <source>
        <dbReference type="Proteomes" id="UP000282311"/>
    </source>
</evidence>
<dbReference type="InterPro" id="IPR046240">
    <property type="entry name" value="DUF6273"/>
</dbReference>
<dbReference type="InterPro" id="IPR011042">
    <property type="entry name" value="6-blade_b-propeller_TolB-like"/>
</dbReference>
<dbReference type="PROSITE" id="PS51272">
    <property type="entry name" value="SLH"/>
    <property type="match status" value="3"/>
</dbReference>
<dbReference type="Gene3D" id="2.60.40.10">
    <property type="entry name" value="Immunoglobulins"/>
    <property type="match status" value="3"/>
</dbReference>
<dbReference type="Gene3D" id="2.120.10.30">
    <property type="entry name" value="TolB, C-terminal domain"/>
    <property type="match status" value="3"/>
</dbReference>
<evidence type="ECO:0000256" key="6">
    <source>
        <dbReference type="PROSITE-ProRule" id="PRU00504"/>
    </source>
</evidence>
<feature type="domain" description="SLH" evidence="8">
    <location>
        <begin position="1444"/>
        <end position="1507"/>
    </location>
</feature>
<feature type="domain" description="Fibronectin type-III" evidence="7">
    <location>
        <begin position="1234"/>
        <end position="1321"/>
    </location>
</feature>
<dbReference type="InterPro" id="IPR025883">
    <property type="entry name" value="Cadherin-like_domain"/>
</dbReference>
<proteinExistence type="predicted"/>
<dbReference type="Pfam" id="PF25021">
    <property type="entry name" value="TEN_NHL"/>
    <property type="match status" value="5"/>
</dbReference>
<dbReference type="CDD" id="cd14953">
    <property type="entry name" value="NHL_like_1"/>
    <property type="match status" value="1"/>
</dbReference>
<evidence type="ECO:0000313" key="9">
    <source>
        <dbReference type="EMBL" id="RKN81977.1"/>
    </source>
</evidence>
<dbReference type="PANTHER" id="PTHR46388:SF2">
    <property type="entry name" value="NHL REPEAT-CONTAINING PROTEIN 2"/>
    <property type="match status" value="1"/>
</dbReference>
<keyword evidence="1" id="KW-0732">Signal</keyword>
<gene>
    <name evidence="9" type="ORF">D7M11_18540</name>
</gene>
<evidence type="ECO:0000259" key="7">
    <source>
        <dbReference type="PROSITE" id="PS50853"/>
    </source>
</evidence>
<dbReference type="InterPro" id="IPR005102">
    <property type="entry name" value="Carbo-bd_X2"/>
</dbReference>
<dbReference type="InterPro" id="IPR014756">
    <property type="entry name" value="Ig_E-set"/>
</dbReference>
<dbReference type="InterPro" id="IPR036116">
    <property type="entry name" value="FN3_sf"/>
</dbReference>
<dbReference type="Pfam" id="PF19789">
    <property type="entry name" value="DUF6273"/>
    <property type="match status" value="1"/>
</dbReference>
<name>A0A3B0CDT5_9BACL</name>
<evidence type="ECO:0000256" key="3">
    <source>
        <dbReference type="ARBA" id="ARBA00023001"/>
    </source>
</evidence>
<dbReference type="SUPFAM" id="SSF101898">
    <property type="entry name" value="NHL repeat"/>
    <property type="match status" value="1"/>
</dbReference>
<dbReference type="EMBL" id="RBAH01000013">
    <property type="protein sequence ID" value="RKN81977.1"/>
    <property type="molecule type" value="Genomic_DNA"/>
</dbReference>
<keyword evidence="2" id="KW-0677">Repeat</keyword>
<dbReference type="InterPro" id="IPR001258">
    <property type="entry name" value="NHL_repeat"/>
</dbReference>
<dbReference type="PROSITE" id="PS50853">
    <property type="entry name" value="FN3"/>
    <property type="match status" value="2"/>
</dbReference>
<protein>
    <submittedName>
        <fullName evidence="9">Uncharacterized protein</fullName>
    </submittedName>
</protein>
<feature type="domain" description="Fibronectin type-III" evidence="7">
    <location>
        <begin position="1134"/>
        <end position="1222"/>
    </location>
</feature>
<reference evidence="9 10" key="1">
    <citation type="journal article" date="2007" name="Int. J. Syst. Evol. Microbiol.">
        <title>Paenibacillus ginsengarvi sp. nov., isolated from soil from ginseng cultivation.</title>
        <authorList>
            <person name="Yoon M.H."/>
            <person name="Ten L.N."/>
            <person name="Im W.T."/>
        </authorList>
    </citation>
    <scope>NUCLEOTIDE SEQUENCE [LARGE SCALE GENOMIC DNA]</scope>
    <source>
        <strain evidence="9 10">KCTC 13059</strain>
    </source>
</reference>
<dbReference type="Pfam" id="PF00041">
    <property type="entry name" value="fn3"/>
    <property type="match status" value="2"/>
</dbReference>
<keyword evidence="4" id="KW-0119">Carbohydrate metabolism</keyword>
<evidence type="ECO:0000256" key="4">
    <source>
        <dbReference type="ARBA" id="ARBA00023277"/>
    </source>
</evidence>
<feature type="repeat" description="NHL" evidence="6">
    <location>
        <begin position="28"/>
        <end position="71"/>
    </location>
</feature>
<accession>A0A3B0CDT5</accession>
<dbReference type="SUPFAM" id="SSF81296">
    <property type="entry name" value="E set domains"/>
    <property type="match status" value="1"/>
</dbReference>
<dbReference type="Pfam" id="PF03442">
    <property type="entry name" value="CBM_X2"/>
    <property type="match status" value="1"/>
</dbReference>
<feature type="repeat" description="NHL" evidence="6">
    <location>
        <begin position="97"/>
        <end position="127"/>
    </location>
</feature>
<organism evidence="9 10">
    <name type="scientific">Paenibacillus ginsengarvi</name>
    <dbReference type="NCBI Taxonomy" id="400777"/>
    <lineage>
        <taxon>Bacteria</taxon>
        <taxon>Bacillati</taxon>
        <taxon>Bacillota</taxon>
        <taxon>Bacilli</taxon>
        <taxon>Bacillales</taxon>
        <taxon>Paenibacillaceae</taxon>
        <taxon>Paenibacillus</taxon>
    </lineage>
</organism>
<dbReference type="SMART" id="SM00135">
    <property type="entry name" value="LY"/>
    <property type="match status" value="4"/>
</dbReference>
<dbReference type="GO" id="GO:0030245">
    <property type="term" value="P:cellulose catabolic process"/>
    <property type="evidence" value="ECO:0007669"/>
    <property type="project" value="UniProtKB-KW"/>
</dbReference>
<dbReference type="OrthoDB" id="9799230at2"/>
<feature type="repeat" description="NHL" evidence="6">
    <location>
        <begin position="265"/>
        <end position="295"/>
    </location>
</feature>
<dbReference type="SUPFAM" id="SSF49265">
    <property type="entry name" value="Fibronectin type III"/>
    <property type="match status" value="1"/>
</dbReference>
<dbReference type="Pfam" id="PF00395">
    <property type="entry name" value="SLH"/>
    <property type="match status" value="3"/>
</dbReference>
<keyword evidence="10" id="KW-1185">Reference proteome</keyword>
<dbReference type="InterPro" id="IPR000033">
    <property type="entry name" value="LDLR_classB_rpt"/>
</dbReference>
<dbReference type="Pfam" id="PF12733">
    <property type="entry name" value="Cadherin-like"/>
    <property type="match status" value="1"/>
</dbReference>
<evidence type="ECO:0000259" key="8">
    <source>
        <dbReference type="PROSITE" id="PS51272"/>
    </source>
</evidence>
<dbReference type="InterPro" id="IPR003961">
    <property type="entry name" value="FN3_dom"/>
</dbReference>
<feature type="repeat" description="NHL" evidence="6">
    <location>
        <begin position="152"/>
        <end position="183"/>
    </location>
</feature>
<dbReference type="PANTHER" id="PTHR46388">
    <property type="entry name" value="NHL REPEAT-CONTAINING PROTEIN 2"/>
    <property type="match status" value="1"/>
</dbReference>
<dbReference type="SMART" id="SM00060">
    <property type="entry name" value="FN3"/>
    <property type="match status" value="2"/>
</dbReference>
<keyword evidence="3" id="KW-0136">Cellulose degradation</keyword>
<feature type="domain" description="SLH" evidence="8">
    <location>
        <begin position="1570"/>
        <end position="1626"/>
    </location>
</feature>
<dbReference type="CDD" id="cd00063">
    <property type="entry name" value="FN3"/>
    <property type="match status" value="2"/>
</dbReference>
<feature type="domain" description="SLH" evidence="8">
    <location>
        <begin position="1508"/>
        <end position="1568"/>
    </location>
</feature>
<dbReference type="PROSITE" id="PS51125">
    <property type="entry name" value="NHL"/>
    <property type="match status" value="4"/>
</dbReference>
<evidence type="ECO:0000256" key="2">
    <source>
        <dbReference type="ARBA" id="ARBA00022737"/>
    </source>
</evidence>
<dbReference type="InterPro" id="IPR013783">
    <property type="entry name" value="Ig-like_fold"/>
</dbReference>
<sequence length="1626" mass="172786">MVPELNGEKVHAAGAYIIDTVAGSGTGGFSGDEGPATSAQLMNPYGVAVDRSGNLYIADYQNNRIRKVDVSGTIHTVAGTGSAGFSGDGGDATSAKLNYPMGVAVDNSGNLYIADTVNGRIRKVDASGTISTVAGTGVFGFSGDGGSAISAQLSYPSGIAADNDGNVYFVDQSNYRIRKVDVSGTIRTVAGTGGAGDSGDGGSATSAELRNPTSVAVDDSGNLYIADLIDNRIRKVDTAGIIGTVAGTGDNGYSGDGGAATSARLYYPAGVSVDRYGQLYIADTGNYRIRKVDASGIISTIAGTGDNGYSGDGGAATSAQLANAFGIAAGGDGDLYIADVFNQRIRKLSIHAQNVAAFADSTTPGVGMEDTITLTVKNAQGNTDISFNGTHDVTVSGYLQAPDNSYGSLNGTALSASPNTIGVMFNNGVATVNVSLHRAGTQTIHISVADVVSPVADALIITPVAGSAASMALTTDMKAPASNGGAFAQQPVVTLFDAYGNQSVGDNNTVVTVKKKVSEAWNLTGTTTATASSGSVTFTDLGATNGAVVTGAQLRFEADGLPPIDSNTVTLPWEALEVTIRRMGDLPIGTNIRDSREWGYFTAGPIEAGLSDAVVYKTAPINWILIDQDKYERGTSLFVSEEIVAETQEVVTEREVPWNRSPIRQWLRESFYPAFSSQFRNAISLTSYEGLSGGDSLQEDTFFIFAALELIPVYGKDQYVIPYFKDANHRAASGSESQYHWTRSQNGIFGYLPYLVNNVNGEVVLKSGSLKLGIRPAVNLKSDTLVEGPFNDTANGNAYYRLVHVPYQAVAELESSEVTAGSPVNVLFEVHDADGSLNTSFNEPAEVTLEGYAAAPDGTSGFFAGEKLDGTPKTFQVHFSNGVSKVPLVLHAAVQQALHFQVQGLTEPSLEAIIVHPQSGDGKKLQLQRDISRFDQRTGLFDPQPILWLVDDFGNVSLHSSAPVTVSKNDSGNWELTGTNMKQAEHGKVVFENLGANYYTEITGAQLTFAAAGPGSGGVTTSEAITLPRPVFVDPFAGNFDKNPPNQADVTTTIKMKDNTILSIKNGSEELATGEEYTIVDNVLTIKKEYLALQATGLLTLTIHFSLSTPETLDIPIMDTALHEQDTEAPKWPDGSKLMASDITKTSIKLSWPSATDNVRVLGYRIYVNDTEHKTVSSSVYATTVDGLNADSTYLFKVTAYDEAGNESKLGLRMKAATLPQPPDPDTEAPQWPDSSELIVSDITQTSVKLSWPSATDNVRVIGYRIYVNDTEHKTVSGSVYATIVDGLNADSIYTIKVTAYDAAGNESAAGLSKTATTSRYPSGGNDDTGGNSGGSWYLSHNASLKTLEIWMAGQRASLIPSFSANVYSYTIETEAKRVEVKMTADHIASKVLWRGRVLEDGIEIELEEGENVIQLIVQAEDGTRKTYTFTINRVMPNSEQPEPPVISFTDIAGHWAESDIKRAAAKGIVSGYPDGAFKPNDPVTRGEFTVMLANALELEGQDAHLPFTDQDQIGAWAKMAIARAVHSGIVNGYADGSFRSAEPITRTEMAVMIARALRLQHHVQAPTGFADDEEIPQWAKGAIQSIRVLGIVDGRSQNRFEPNEKAMRVEAAVMLLRMLGQQKVE</sequence>
<keyword evidence="5" id="KW-0624">Polysaccharide degradation</keyword>
<dbReference type="Proteomes" id="UP000282311">
    <property type="component" value="Unassembled WGS sequence"/>
</dbReference>